<gene>
    <name evidence="4" type="ORF">QTN47_04040</name>
</gene>
<keyword evidence="5" id="KW-1185">Reference proteome</keyword>
<dbReference type="InterPro" id="IPR043738">
    <property type="entry name" value="DUF5683"/>
</dbReference>
<dbReference type="RefSeq" id="WP_369328044.1">
    <property type="nucleotide sequence ID" value="NZ_JAULBC010000001.1"/>
</dbReference>
<evidence type="ECO:0000256" key="1">
    <source>
        <dbReference type="SAM" id="Phobius"/>
    </source>
</evidence>
<dbReference type="Proteomes" id="UP001560573">
    <property type="component" value="Unassembled WGS sequence"/>
</dbReference>
<evidence type="ECO:0000313" key="4">
    <source>
        <dbReference type="EMBL" id="MEX6686648.1"/>
    </source>
</evidence>
<keyword evidence="1" id="KW-0812">Transmembrane</keyword>
<reference evidence="4 5" key="1">
    <citation type="submission" date="2023-07" db="EMBL/GenBank/DDBJ databases">
        <authorList>
            <person name="Lian W.-H."/>
        </authorList>
    </citation>
    <scope>NUCLEOTIDE SEQUENCE [LARGE SCALE GENOMIC DNA]</scope>
    <source>
        <strain evidence="4 5">SYSU DXS3180</strain>
    </source>
</reference>
<feature type="transmembrane region" description="Helical" evidence="1">
    <location>
        <begin position="82"/>
        <end position="100"/>
    </location>
</feature>
<keyword evidence="1" id="KW-0472">Membrane</keyword>
<feature type="chain" id="PRO_5046043639" evidence="2">
    <location>
        <begin position="20"/>
        <end position="223"/>
    </location>
</feature>
<keyword evidence="1" id="KW-1133">Transmembrane helix</keyword>
<feature type="signal peptide" evidence="2">
    <location>
        <begin position="1"/>
        <end position="19"/>
    </location>
</feature>
<dbReference type="EMBL" id="JAULBC010000001">
    <property type="protein sequence ID" value="MEX6686648.1"/>
    <property type="molecule type" value="Genomic_DNA"/>
</dbReference>
<proteinExistence type="predicted"/>
<dbReference type="Pfam" id="PF18935">
    <property type="entry name" value="DUF5683"/>
    <property type="match status" value="1"/>
</dbReference>
<evidence type="ECO:0000256" key="2">
    <source>
        <dbReference type="SAM" id="SignalP"/>
    </source>
</evidence>
<keyword evidence="2" id="KW-0732">Signal</keyword>
<comment type="caution">
    <text evidence="4">The sequence shown here is derived from an EMBL/GenBank/DDBJ whole genome shotgun (WGS) entry which is preliminary data.</text>
</comment>
<sequence length="223" mass="25879">MKIHFILLILITLVLRVNAQDAKQQLGQTNTFDTTKQANIKADSIVGVKKDSIVVKKHHDPHKATRRSAIIPGWGQAYNKEYWKIPIVYAAIGIPTYTFLYNNEWYKKTRDAYSIVVNKEYDRYDEIDPALINKETGLPIDANALQNYRNEFRRNRDYSIIFFMIAWGLNVVDATVFAHLKEFDISEDLSMRVKPAYDFNTKAPGLTFAFNFKNPVPKQWIVK</sequence>
<feature type="domain" description="DUF5683" evidence="3">
    <location>
        <begin position="58"/>
        <end position="212"/>
    </location>
</feature>
<organism evidence="4 5">
    <name type="scientific">Danxiaibacter flavus</name>
    <dbReference type="NCBI Taxonomy" id="3049108"/>
    <lineage>
        <taxon>Bacteria</taxon>
        <taxon>Pseudomonadati</taxon>
        <taxon>Bacteroidota</taxon>
        <taxon>Chitinophagia</taxon>
        <taxon>Chitinophagales</taxon>
        <taxon>Chitinophagaceae</taxon>
        <taxon>Danxiaibacter</taxon>
    </lineage>
</organism>
<accession>A0ABV3Z9W6</accession>
<evidence type="ECO:0000313" key="5">
    <source>
        <dbReference type="Proteomes" id="UP001560573"/>
    </source>
</evidence>
<evidence type="ECO:0000259" key="3">
    <source>
        <dbReference type="Pfam" id="PF18935"/>
    </source>
</evidence>
<protein>
    <submittedName>
        <fullName evidence="4">DUF5683 domain-containing protein</fullName>
    </submittedName>
</protein>
<name>A0ABV3Z9W6_9BACT</name>
<feature type="transmembrane region" description="Helical" evidence="1">
    <location>
        <begin position="158"/>
        <end position="180"/>
    </location>
</feature>